<evidence type="ECO:0000313" key="2">
    <source>
        <dbReference type="EMBL" id="MPC71552.1"/>
    </source>
</evidence>
<reference evidence="2 3" key="1">
    <citation type="submission" date="2019-05" db="EMBL/GenBank/DDBJ databases">
        <title>Another draft genome of Portunus trituberculatus and its Hox gene families provides insights of decapod evolution.</title>
        <authorList>
            <person name="Jeong J.-H."/>
            <person name="Song I."/>
            <person name="Kim S."/>
            <person name="Choi T."/>
            <person name="Kim D."/>
            <person name="Ryu S."/>
            <person name="Kim W."/>
        </authorList>
    </citation>
    <scope>NUCLEOTIDE SEQUENCE [LARGE SCALE GENOMIC DNA]</scope>
    <source>
        <tissue evidence="2">Muscle</tissue>
    </source>
</reference>
<evidence type="ECO:0000256" key="1">
    <source>
        <dbReference type="SAM" id="MobiDB-lite"/>
    </source>
</evidence>
<keyword evidence="3" id="KW-1185">Reference proteome</keyword>
<sequence length="69" mass="7552">MGSKERAGNLSGKRLWQQVLKVRGGGADAKRGRRRAVLMPREQVVTVGEAAREPPHNGSFPPQGNVFTR</sequence>
<gene>
    <name evidence="2" type="ORF">E2C01_065830</name>
</gene>
<dbReference type="EMBL" id="VSRR010033095">
    <property type="protein sequence ID" value="MPC71552.1"/>
    <property type="molecule type" value="Genomic_DNA"/>
</dbReference>
<feature type="compositionally biased region" description="Polar residues" evidence="1">
    <location>
        <begin position="60"/>
        <end position="69"/>
    </location>
</feature>
<feature type="region of interest" description="Disordered" evidence="1">
    <location>
        <begin position="47"/>
        <end position="69"/>
    </location>
</feature>
<name>A0A5B7HJX9_PORTR</name>
<protein>
    <submittedName>
        <fullName evidence="2">Uncharacterized protein</fullName>
    </submittedName>
</protein>
<evidence type="ECO:0000313" key="3">
    <source>
        <dbReference type="Proteomes" id="UP000324222"/>
    </source>
</evidence>
<comment type="caution">
    <text evidence="2">The sequence shown here is derived from an EMBL/GenBank/DDBJ whole genome shotgun (WGS) entry which is preliminary data.</text>
</comment>
<organism evidence="2 3">
    <name type="scientific">Portunus trituberculatus</name>
    <name type="common">Swimming crab</name>
    <name type="synonym">Neptunus trituberculatus</name>
    <dbReference type="NCBI Taxonomy" id="210409"/>
    <lineage>
        <taxon>Eukaryota</taxon>
        <taxon>Metazoa</taxon>
        <taxon>Ecdysozoa</taxon>
        <taxon>Arthropoda</taxon>
        <taxon>Crustacea</taxon>
        <taxon>Multicrustacea</taxon>
        <taxon>Malacostraca</taxon>
        <taxon>Eumalacostraca</taxon>
        <taxon>Eucarida</taxon>
        <taxon>Decapoda</taxon>
        <taxon>Pleocyemata</taxon>
        <taxon>Brachyura</taxon>
        <taxon>Eubrachyura</taxon>
        <taxon>Portunoidea</taxon>
        <taxon>Portunidae</taxon>
        <taxon>Portuninae</taxon>
        <taxon>Portunus</taxon>
    </lineage>
</organism>
<proteinExistence type="predicted"/>
<accession>A0A5B7HJX9</accession>
<dbReference type="Proteomes" id="UP000324222">
    <property type="component" value="Unassembled WGS sequence"/>
</dbReference>
<dbReference type="AlphaFoldDB" id="A0A5B7HJX9"/>